<comment type="similarity">
    <text evidence="1 4">Belongs to the glycosyl hydrolase 28 family.</text>
</comment>
<dbReference type="SMART" id="SM00710">
    <property type="entry name" value="PbH1"/>
    <property type="match status" value="5"/>
</dbReference>
<evidence type="ECO:0000256" key="4">
    <source>
        <dbReference type="RuleBase" id="RU361169"/>
    </source>
</evidence>
<evidence type="ECO:0000256" key="1">
    <source>
        <dbReference type="ARBA" id="ARBA00008834"/>
    </source>
</evidence>
<organism evidence="6 7">
    <name type="scientific">Neptunitalea lumnitzerae</name>
    <dbReference type="NCBI Taxonomy" id="2965509"/>
    <lineage>
        <taxon>Bacteria</taxon>
        <taxon>Pseudomonadati</taxon>
        <taxon>Bacteroidota</taxon>
        <taxon>Flavobacteriia</taxon>
        <taxon>Flavobacteriales</taxon>
        <taxon>Flavobacteriaceae</taxon>
        <taxon>Neptunitalea</taxon>
    </lineage>
</organism>
<dbReference type="Proteomes" id="UP001143543">
    <property type="component" value="Unassembled WGS sequence"/>
</dbReference>
<dbReference type="RefSeq" id="WP_281765213.1">
    <property type="nucleotide sequence ID" value="NZ_BRVO01000002.1"/>
</dbReference>
<keyword evidence="7" id="KW-1185">Reference proteome</keyword>
<reference evidence="6" key="1">
    <citation type="submission" date="2022-07" db="EMBL/GenBank/DDBJ databases">
        <title>Taxonomy of Novel Oxalotrophic and Methylotrophic Bacteria.</title>
        <authorList>
            <person name="Sahin N."/>
            <person name="Tani A."/>
        </authorList>
    </citation>
    <scope>NUCLEOTIDE SEQUENCE</scope>
    <source>
        <strain evidence="6">Y10</strain>
    </source>
</reference>
<keyword evidence="3 4" id="KW-0326">Glycosidase</keyword>
<dbReference type="InterPro" id="IPR005084">
    <property type="entry name" value="CBM6"/>
</dbReference>
<dbReference type="InterPro" id="IPR051801">
    <property type="entry name" value="GH28_Enzymes"/>
</dbReference>
<feature type="domain" description="CBM6" evidence="5">
    <location>
        <begin position="39"/>
        <end position="165"/>
    </location>
</feature>
<dbReference type="InterPro" id="IPR011050">
    <property type="entry name" value="Pectin_lyase_fold/virulence"/>
</dbReference>
<dbReference type="Gene3D" id="2.160.20.10">
    <property type="entry name" value="Single-stranded right-handed beta-helix, Pectin lyase-like"/>
    <property type="match status" value="1"/>
</dbReference>
<dbReference type="Pfam" id="PF03422">
    <property type="entry name" value="CBM_6"/>
    <property type="match status" value="1"/>
</dbReference>
<dbReference type="InterPro" id="IPR006626">
    <property type="entry name" value="PbH1"/>
</dbReference>
<evidence type="ECO:0000313" key="7">
    <source>
        <dbReference type="Proteomes" id="UP001143543"/>
    </source>
</evidence>
<dbReference type="InterPro" id="IPR008979">
    <property type="entry name" value="Galactose-bd-like_sf"/>
</dbReference>
<sequence length="604" mass="65715">MVTVININSKKFKLVALVVLTIISIRIVNAQGAKNFSTSYYEGENYTSKSSDCIVGTSNFPYIGSGYLDMRGNGSYVEWNNLYCEAEGKHTLLIKYANASGANLQCELTVNGVVIKDIEFPSRFEDWNYYWIARVTVHLNAGYNSVRFTANTPNGGPNIDNIAISSDDELCTATGNKYNVKDYGAIGDGNTNDTKAIQAAIDACSEGGSVILSDGTYMSGQIKLKSNMTLWIDKTAILKGIQDNSLYPAIAKHADNANVWLPDVLGGGGWELKEAFVYTEQANNVTITGGGVIDGNGDCEIWDHTKDETVRPMALYVAYSKNIRVTNIDIVNSAMWDFVLLECDKVTIDGININTSAYGVNKDGIDICDSHDVTITNSTILCQDDAICPKSGSARGVNNMTIKNVTVNGTTGNKIKFGTLTYGAFTNCLLQDIAINGSGRGGLCAISLQGLDGADFSNITFDRINLQTSANAFFLLHAAGKRGHRPAGAPAKKGSMTSITFSNLDFRNIYENIGSCISGIYLDDVVYKVKDVTFNNVTINSFKGGATTIPEKPDEYMGNYPEYNVFGMLPAWAYYIRYAENVNFINCNQTVKPSDVREAIVIDE</sequence>
<comment type="caution">
    <text evidence="6">The sequence shown here is derived from an EMBL/GenBank/DDBJ whole genome shotgun (WGS) entry which is preliminary data.</text>
</comment>
<dbReference type="Pfam" id="PF00295">
    <property type="entry name" value="Glyco_hydro_28"/>
    <property type="match status" value="1"/>
</dbReference>
<accession>A0ABQ5MJV9</accession>
<dbReference type="InterPro" id="IPR012334">
    <property type="entry name" value="Pectin_lyas_fold"/>
</dbReference>
<dbReference type="InterPro" id="IPR000743">
    <property type="entry name" value="Glyco_hydro_28"/>
</dbReference>
<evidence type="ECO:0000313" key="6">
    <source>
        <dbReference type="EMBL" id="GLB49586.1"/>
    </source>
</evidence>
<dbReference type="SUPFAM" id="SSF49785">
    <property type="entry name" value="Galactose-binding domain-like"/>
    <property type="match status" value="1"/>
</dbReference>
<keyword evidence="2 4" id="KW-0378">Hydrolase</keyword>
<name>A0ABQ5MJV9_9FLAO</name>
<evidence type="ECO:0000259" key="5">
    <source>
        <dbReference type="PROSITE" id="PS51175"/>
    </source>
</evidence>
<dbReference type="Gene3D" id="2.60.120.260">
    <property type="entry name" value="Galactose-binding domain-like"/>
    <property type="match status" value="1"/>
</dbReference>
<protein>
    <recommendedName>
        <fullName evidence="5">CBM6 domain-containing protein</fullName>
    </recommendedName>
</protein>
<dbReference type="EMBL" id="BRVO01000002">
    <property type="protein sequence ID" value="GLB49586.1"/>
    <property type="molecule type" value="Genomic_DNA"/>
</dbReference>
<gene>
    <name evidence="6" type="ORF">Y10_19540</name>
</gene>
<evidence type="ECO:0000256" key="3">
    <source>
        <dbReference type="ARBA" id="ARBA00023295"/>
    </source>
</evidence>
<dbReference type="PANTHER" id="PTHR31339">
    <property type="entry name" value="PECTIN LYASE-RELATED"/>
    <property type="match status" value="1"/>
</dbReference>
<proteinExistence type="inferred from homology"/>
<dbReference type="PANTHER" id="PTHR31339:SF0">
    <property type="entry name" value="PECTIN LYASE-LIKE SUPERFAMILY PROTEIN"/>
    <property type="match status" value="1"/>
</dbReference>
<dbReference type="PROSITE" id="PS51175">
    <property type="entry name" value="CBM6"/>
    <property type="match status" value="1"/>
</dbReference>
<evidence type="ECO:0000256" key="2">
    <source>
        <dbReference type="ARBA" id="ARBA00022801"/>
    </source>
</evidence>
<dbReference type="SUPFAM" id="SSF51126">
    <property type="entry name" value="Pectin lyase-like"/>
    <property type="match status" value="1"/>
</dbReference>